<feature type="transmembrane region" description="Helical" evidence="8">
    <location>
        <begin position="12"/>
        <end position="41"/>
    </location>
</feature>
<feature type="transmembrane region" description="Helical" evidence="8">
    <location>
        <begin position="523"/>
        <end position="549"/>
    </location>
</feature>
<comment type="function">
    <text evidence="7">Part of the tripartite ATP-independent periplasmic (TRAP) transport system.</text>
</comment>
<dbReference type="AlphaFoldDB" id="A0A3D9HV60"/>
<evidence type="ECO:0000259" key="9">
    <source>
        <dbReference type="Pfam" id="PF06808"/>
    </source>
</evidence>
<evidence type="ECO:0000256" key="5">
    <source>
        <dbReference type="ARBA" id="ARBA00022989"/>
    </source>
</evidence>
<dbReference type="Pfam" id="PF06808">
    <property type="entry name" value="DctM"/>
    <property type="match status" value="2"/>
</dbReference>
<dbReference type="InterPro" id="IPR010656">
    <property type="entry name" value="DctM"/>
</dbReference>
<reference evidence="10 11" key="1">
    <citation type="submission" date="2018-07" db="EMBL/GenBank/DDBJ databases">
        <title>Genomic Encyclopedia of Type Strains, Phase III (KMG-III): the genomes of soil and plant-associated and newly described type strains.</title>
        <authorList>
            <person name="Whitman W."/>
        </authorList>
    </citation>
    <scope>NUCLEOTIDE SEQUENCE [LARGE SCALE GENOMIC DNA]</scope>
    <source>
        <strain evidence="10 11">CECT 8488</strain>
    </source>
</reference>
<feature type="transmembrane region" description="Helical" evidence="8">
    <location>
        <begin position="336"/>
        <end position="356"/>
    </location>
</feature>
<dbReference type="InterPro" id="IPR004681">
    <property type="entry name" value="TRAP_DctM"/>
</dbReference>
<feature type="transmembrane region" description="Helical" evidence="8">
    <location>
        <begin position="62"/>
        <end position="81"/>
    </location>
</feature>
<evidence type="ECO:0000256" key="3">
    <source>
        <dbReference type="ARBA" id="ARBA00022519"/>
    </source>
</evidence>
<dbReference type="GO" id="GO:0022857">
    <property type="term" value="F:transmembrane transporter activity"/>
    <property type="evidence" value="ECO:0007669"/>
    <property type="project" value="UniProtKB-UniRule"/>
</dbReference>
<dbReference type="RefSeq" id="WP_115934552.1">
    <property type="nucleotide sequence ID" value="NZ_QRDW01000001.1"/>
</dbReference>
<evidence type="ECO:0000313" key="11">
    <source>
        <dbReference type="Proteomes" id="UP000256845"/>
    </source>
</evidence>
<feature type="transmembrane region" description="Helical" evidence="8">
    <location>
        <begin position="561"/>
        <end position="582"/>
    </location>
</feature>
<evidence type="ECO:0000256" key="4">
    <source>
        <dbReference type="ARBA" id="ARBA00022692"/>
    </source>
</evidence>
<gene>
    <name evidence="10" type="ORF">DFP90_101192</name>
</gene>
<keyword evidence="3 7" id="KW-0997">Cell inner membrane</keyword>
<feature type="transmembrane region" description="Helical" evidence="8">
    <location>
        <begin position="444"/>
        <end position="462"/>
    </location>
</feature>
<feature type="transmembrane region" description="Helical" evidence="8">
    <location>
        <begin position="368"/>
        <end position="387"/>
    </location>
</feature>
<evidence type="ECO:0000256" key="6">
    <source>
        <dbReference type="ARBA" id="ARBA00023136"/>
    </source>
</evidence>
<proteinExistence type="predicted"/>
<dbReference type="PANTHER" id="PTHR33362">
    <property type="entry name" value="SIALIC ACID TRAP TRANSPORTER PERMEASE PROTEIN SIAT-RELATED"/>
    <property type="match status" value="1"/>
</dbReference>
<protein>
    <submittedName>
        <fullName evidence="10">Tripartite ATP-independent transporter DctM subunit</fullName>
    </submittedName>
</protein>
<dbReference type="PANTHER" id="PTHR33362:SF7">
    <property type="entry name" value="SLL1103 PROTEIN"/>
    <property type="match status" value="1"/>
</dbReference>
<feature type="transmembrane region" description="Helical" evidence="8">
    <location>
        <begin position="147"/>
        <end position="171"/>
    </location>
</feature>
<evidence type="ECO:0000256" key="1">
    <source>
        <dbReference type="ARBA" id="ARBA00004429"/>
    </source>
</evidence>
<name>A0A3D9HV60_9PROT</name>
<comment type="caution">
    <text evidence="10">The sequence shown here is derived from an EMBL/GenBank/DDBJ whole genome shotgun (WGS) entry which is preliminary data.</text>
</comment>
<feature type="transmembrane region" description="Helical" evidence="8">
    <location>
        <begin position="249"/>
        <end position="268"/>
    </location>
</feature>
<feature type="domain" description="TRAP C4-dicarboxylate transport system permease DctM subunit" evidence="9">
    <location>
        <begin position="13"/>
        <end position="389"/>
    </location>
</feature>
<keyword evidence="4 8" id="KW-0812">Transmembrane</keyword>
<dbReference type="GO" id="GO:0005886">
    <property type="term" value="C:plasma membrane"/>
    <property type="evidence" value="ECO:0007669"/>
    <property type="project" value="UniProtKB-SubCell"/>
</dbReference>
<keyword evidence="6 8" id="KW-0472">Membrane</keyword>
<dbReference type="OrthoDB" id="7339120at2"/>
<keyword evidence="11" id="KW-1185">Reference proteome</keyword>
<evidence type="ECO:0000256" key="7">
    <source>
        <dbReference type="RuleBase" id="RU369079"/>
    </source>
</evidence>
<evidence type="ECO:0000313" key="10">
    <source>
        <dbReference type="EMBL" id="RED53404.1"/>
    </source>
</evidence>
<feature type="transmembrane region" description="Helical" evidence="8">
    <location>
        <begin position="310"/>
        <end position="330"/>
    </location>
</feature>
<organism evidence="10 11">
    <name type="scientific">Aestuariispira insulae</name>
    <dbReference type="NCBI Taxonomy" id="1461337"/>
    <lineage>
        <taxon>Bacteria</taxon>
        <taxon>Pseudomonadati</taxon>
        <taxon>Pseudomonadota</taxon>
        <taxon>Alphaproteobacteria</taxon>
        <taxon>Rhodospirillales</taxon>
        <taxon>Kiloniellaceae</taxon>
        <taxon>Aestuariispira</taxon>
    </lineage>
</organism>
<sequence length="600" mass="63545">MAIAEYFDIAMFAVACIFLMMGFPVAFTLAGVALIFALMGFATGHFDMAFIGNIPSRIFGGAVWNEVLIAVPLFVFMGVMLERSKVAEELLETMGRLFGTMRGGLGLSVSIVGALLAASTGIVGATVVTMGLMSLPTMMRRGYDPSLACGSICAAGTLGQIIPPSIVLVLLGDQISNAYVDAQRAVGNWSPEPVSVGDLFAGALLPGLMLVGMYMAYQMIYAFVKPNSCPPIPADPDASRGLAGQVMHALLPPVLLIVAVLGSILAGIATPTEAAAVGAVGAILLAGLRVQELDMERPLVDNAPSTEAVISRLAGAAIGGFILFMLAGDALFANPWISGIVGTVVGVLITAAHLFRKFMGGLDNGSNRPIYVAAASLAVMLFVSNFLDTIIMKDEIAVTDLIGIAICILATIGLAWGMLVALWRVWGAGILRLVNRGTMEISSMVFTILIGAAMFSLVFRGFGGDEAVQEFLLGLPGGEWGMIFMVMVVMFILGFFLDFIEITFVVVPIVAPILLQNDWVSPVWLGILMAMNLQTSFLTPPFGFALFYLRGVAPESITTMHIYKGVIPFVLIQIIALGILAMNPWLANYLPEAIFGTKFS</sequence>
<accession>A0A3D9HV60</accession>
<keyword evidence="7" id="KW-0813">Transport</keyword>
<keyword evidence="2" id="KW-1003">Cell membrane</keyword>
<feature type="transmembrane region" description="Helical" evidence="8">
    <location>
        <begin position="402"/>
        <end position="423"/>
    </location>
</feature>
<keyword evidence="5 8" id="KW-1133">Transmembrane helix</keyword>
<evidence type="ECO:0000256" key="2">
    <source>
        <dbReference type="ARBA" id="ARBA00022475"/>
    </source>
</evidence>
<evidence type="ECO:0000256" key="8">
    <source>
        <dbReference type="SAM" id="Phobius"/>
    </source>
</evidence>
<dbReference type="Proteomes" id="UP000256845">
    <property type="component" value="Unassembled WGS sequence"/>
</dbReference>
<feature type="transmembrane region" description="Helical" evidence="8">
    <location>
        <begin position="111"/>
        <end position="135"/>
    </location>
</feature>
<feature type="transmembrane region" description="Helical" evidence="8">
    <location>
        <begin position="482"/>
        <end position="511"/>
    </location>
</feature>
<comment type="subcellular location">
    <subcellularLocation>
        <location evidence="1 7">Cell inner membrane</location>
        <topology evidence="1 7">Multi-pass membrane protein</topology>
    </subcellularLocation>
</comment>
<feature type="transmembrane region" description="Helical" evidence="8">
    <location>
        <begin position="199"/>
        <end position="217"/>
    </location>
</feature>
<dbReference type="EMBL" id="QRDW01000001">
    <property type="protein sequence ID" value="RED53404.1"/>
    <property type="molecule type" value="Genomic_DNA"/>
</dbReference>
<feature type="domain" description="TRAP C4-dicarboxylate transport system permease DctM subunit" evidence="9">
    <location>
        <begin position="412"/>
        <end position="586"/>
    </location>
</feature>